<name>A0A094VMB7_PROVU</name>
<keyword evidence="3" id="KW-0408">Iron</keyword>
<keyword evidence="4" id="KW-0411">Iron-sulfur</keyword>
<dbReference type="Gene3D" id="3.40.50.11890">
    <property type="match status" value="1"/>
</dbReference>
<organism evidence="5 6">
    <name type="scientific">Proteus vulgaris</name>
    <dbReference type="NCBI Taxonomy" id="585"/>
    <lineage>
        <taxon>Bacteria</taxon>
        <taxon>Pseudomonadati</taxon>
        <taxon>Pseudomonadota</taxon>
        <taxon>Gammaproteobacteria</taxon>
        <taxon>Enterobacterales</taxon>
        <taxon>Morganellaceae</taxon>
        <taxon>Proteus</taxon>
    </lineage>
</organism>
<accession>A0A094VMB7</accession>
<proteinExistence type="inferred from homology"/>
<dbReference type="EMBL" id="UGTW01000001">
    <property type="protein sequence ID" value="SUC16506.1"/>
    <property type="molecule type" value="Genomic_DNA"/>
</dbReference>
<dbReference type="GO" id="GO:0016829">
    <property type="term" value="F:lyase activity"/>
    <property type="evidence" value="ECO:0007669"/>
    <property type="project" value="UniProtKB-KW"/>
</dbReference>
<dbReference type="GO" id="GO:0051536">
    <property type="term" value="F:iron-sulfur cluster binding"/>
    <property type="evidence" value="ECO:0007669"/>
    <property type="project" value="UniProtKB-KW"/>
</dbReference>
<evidence type="ECO:0000256" key="4">
    <source>
        <dbReference type="ARBA" id="ARBA00023014"/>
    </source>
</evidence>
<dbReference type="HOGENOM" id="CLU_049730_0_0_6"/>
<evidence type="ECO:0000256" key="2">
    <source>
        <dbReference type="ARBA" id="ARBA00022723"/>
    </source>
</evidence>
<evidence type="ECO:0000256" key="1">
    <source>
        <dbReference type="ARBA" id="ARBA00005806"/>
    </source>
</evidence>
<keyword evidence="2" id="KW-0479">Metal-binding</keyword>
<dbReference type="Pfam" id="PF06050">
    <property type="entry name" value="HGD-D"/>
    <property type="match status" value="1"/>
</dbReference>
<dbReference type="EC" id="4.2.1.-" evidence="5"/>
<dbReference type="GO" id="GO:0046872">
    <property type="term" value="F:metal ion binding"/>
    <property type="evidence" value="ECO:0007669"/>
    <property type="project" value="UniProtKB-KW"/>
</dbReference>
<dbReference type="PANTHER" id="PTHR30548">
    <property type="entry name" value="2-HYDROXYGLUTARYL-COA DEHYDRATASE, D-COMPONENT-RELATED"/>
    <property type="match status" value="1"/>
</dbReference>
<evidence type="ECO:0000313" key="5">
    <source>
        <dbReference type="EMBL" id="SUC16506.1"/>
    </source>
</evidence>
<reference evidence="5 6" key="1">
    <citation type="submission" date="2018-06" db="EMBL/GenBank/DDBJ databases">
        <authorList>
            <consortium name="Pathogen Informatics"/>
            <person name="Doyle S."/>
        </authorList>
    </citation>
    <scope>NUCLEOTIDE SEQUENCE [LARGE SCALE GENOMIC DNA]</scope>
    <source>
        <strain evidence="5 6">NCTC10376</strain>
    </source>
</reference>
<keyword evidence="5" id="KW-0456">Lyase</keyword>
<comment type="similarity">
    <text evidence="1">Belongs to the FldB/FldC dehydratase alpha/beta subunit family.</text>
</comment>
<dbReference type="KEGG" id="pvg:CRN77_06465"/>
<gene>
    <name evidence="5" type="primary">hgdA</name>
    <name evidence="5" type="ORF">NCTC10376_02404</name>
</gene>
<evidence type="ECO:0000256" key="3">
    <source>
        <dbReference type="ARBA" id="ARBA00023004"/>
    </source>
</evidence>
<dbReference type="RefSeq" id="WP_036934372.1">
    <property type="nucleotide sequence ID" value="NZ_CABMNT010000003.1"/>
</dbReference>
<dbReference type="Gene3D" id="3.40.50.11900">
    <property type="match status" value="1"/>
</dbReference>
<dbReference type="Proteomes" id="UP000254331">
    <property type="component" value="Unassembled WGS sequence"/>
</dbReference>
<protein>
    <submittedName>
        <fullName evidence="5">(R)-2-hydroxyglutaryl-CoA dehydratase subunit alpha</fullName>
        <ecNumber evidence="5">4.2.1.-</ecNumber>
    </submittedName>
</protein>
<dbReference type="OrthoDB" id="9810278at2"/>
<dbReference type="AlphaFoldDB" id="A0A094VMB7"/>
<dbReference type="PANTHER" id="PTHR30548:SF4">
    <property type="entry name" value="SUBUNIT OF OXYGEN-SENSITIVE 2-HYDROXYISOCAPROYL-COA DEHYDRATASE"/>
    <property type="match status" value="1"/>
</dbReference>
<dbReference type="GeneID" id="57334305"/>
<dbReference type="InterPro" id="IPR010327">
    <property type="entry name" value="FldB/FldC_alpha/beta"/>
</dbReference>
<evidence type="ECO:0000313" key="6">
    <source>
        <dbReference type="Proteomes" id="UP000254331"/>
    </source>
</evidence>
<sequence>MSNVDMNAPDYIPAKKRLQKIAADAYQRAWDAKNSGEKIGWCASNFPQEIAETLGLCVVYPENQAAAIAAKGAGLKMCEHAESMGYSNDICAYARISLSYMDIKQCEEMDMPQPDFLLCCNNICNCMIKWYENIAYELNIPMILIDIPYKNDYDTDDVTVKYVQAQFDDAIKQLEKVTGKVFSEEKFKEVCEISQRTGRAWLKAAEYCQYEPSPMNGFDLFNHMAVAVCARGKLEAALAFEQLCEEMEQNIKEKKSTYRGEEKYRVLFEGIACWPYLRATSTPLKEQGINVTATVYATAFGVIYQNSDEMMRAYSYVPNCVSVERAADMRIDVSRQNKVDGAIIHVNRSCKLWSGIMPEIERRIRHELKIPTVTFDGDQADPRVFSEAQYVTRVEALTEIMAANKAEMKKGDI</sequence>